<evidence type="ECO:0000313" key="3">
    <source>
        <dbReference type="Proteomes" id="UP000664795"/>
    </source>
</evidence>
<evidence type="ECO:0008006" key="4">
    <source>
        <dbReference type="Google" id="ProtNLM"/>
    </source>
</evidence>
<dbReference type="Proteomes" id="UP000664795">
    <property type="component" value="Unassembled WGS sequence"/>
</dbReference>
<evidence type="ECO:0000313" key="2">
    <source>
        <dbReference type="EMBL" id="MBO0932184.1"/>
    </source>
</evidence>
<dbReference type="PROSITE" id="PS51257">
    <property type="entry name" value="PROKAR_LIPOPROTEIN"/>
    <property type="match status" value="1"/>
</dbReference>
<sequence>MKKTVYGLALLALLTACAKPAVDPQPADDGEKVAGSYEISRILYDAPGVDDDSDEIYPQTIAKIIYSAGLEVERVNANSVRISLVLRETGRKNAVNVVGTPSLRNNFAYQDTTKVGVADGRVLNLDFTNNDAHIIIESKKK</sequence>
<accession>A0A939JYK3</accession>
<name>A0A939JYK3_9BACT</name>
<evidence type="ECO:0000256" key="1">
    <source>
        <dbReference type="SAM" id="SignalP"/>
    </source>
</evidence>
<feature type="chain" id="PRO_5037765214" description="Lipoprotein" evidence="1">
    <location>
        <begin position="19"/>
        <end position="141"/>
    </location>
</feature>
<keyword evidence="1" id="KW-0732">Signal</keyword>
<protein>
    <recommendedName>
        <fullName evidence="4">Lipoprotein</fullName>
    </recommendedName>
</protein>
<feature type="signal peptide" evidence="1">
    <location>
        <begin position="1"/>
        <end position="18"/>
    </location>
</feature>
<keyword evidence="3" id="KW-1185">Reference proteome</keyword>
<comment type="caution">
    <text evidence="2">The sequence shown here is derived from an EMBL/GenBank/DDBJ whole genome shotgun (WGS) entry which is preliminary data.</text>
</comment>
<gene>
    <name evidence="2" type="ORF">J2I48_14325</name>
</gene>
<proteinExistence type="predicted"/>
<dbReference type="RefSeq" id="WP_207336156.1">
    <property type="nucleotide sequence ID" value="NZ_JAFMYU010000011.1"/>
</dbReference>
<reference evidence="2 3" key="1">
    <citation type="submission" date="2021-03" db="EMBL/GenBank/DDBJ databases">
        <title>Fibrella sp. HMF5036 genome sequencing and assembly.</title>
        <authorList>
            <person name="Kang H."/>
            <person name="Kim H."/>
            <person name="Bae S."/>
            <person name="Joh K."/>
        </authorList>
    </citation>
    <scope>NUCLEOTIDE SEQUENCE [LARGE SCALE GENOMIC DNA]</scope>
    <source>
        <strain evidence="2 3">HMF5036</strain>
    </source>
</reference>
<dbReference type="EMBL" id="JAFMYU010000011">
    <property type="protein sequence ID" value="MBO0932184.1"/>
    <property type="molecule type" value="Genomic_DNA"/>
</dbReference>
<organism evidence="2 3">
    <name type="scientific">Fibrella aquatilis</name>
    <dbReference type="NCBI Taxonomy" id="2817059"/>
    <lineage>
        <taxon>Bacteria</taxon>
        <taxon>Pseudomonadati</taxon>
        <taxon>Bacteroidota</taxon>
        <taxon>Cytophagia</taxon>
        <taxon>Cytophagales</taxon>
        <taxon>Spirosomataceae</taxon>
        <taxon>Fibrella</taxon>
    </lineage>
</organism>
<dbReference type="AlphaFoldDB" id="A0A939JYK3"/>